<dbReference type="GO" id="GO:0006508">
    <property type="term" value="P:proteolysis"/>
    <property type="evidence" value="ECO:0007669"/>
    <property type="project" value="UniProtKB-KW"/>
</dbReference>
<dbReference type="AlphaFoldDB" id="A0AA38M3U0"/>
<proteinExistence type="inferred from homology"/>
<dbReference type="Gene3D" id="3.40.630.10">
    <property type="entry name" value="Zn peptidases"/>
    <property type="match status" value="2"/>
</dbReference>
<dbReference type="EMBL" id="JALNTZ010000009">
    <property type="protein sequence ID" value="KAJ3641754.1"/>
    <property type="molecule type" value="Genomic_DNA"/>
</dbReference>
<keyword evidence="9" id="KW-0482">Metalloprotease</keyword>
<evidence type="ECO:0000313" key="14">
    <source>
        <dbReference type="EMBL" id="KAJ3641754.1"/>
    </source>
</evidence>
<evidence type="ECO:0000256" key="12">
    <source>
        <dbReference type="PROSITE-ProRule" id="PRU01379"/>
    </source>
</evidence>
<comment type="cofactor">
    <cofactor evidence="1">
        <name>Zn(2+)</name>
        <dbReference type="ChEBI" id="CHEBI:29105"/>
    </cofactor>
</comment>
<evidence type="ECO:0000313" key="15">
    <source>
        <dbReference type="Proteomes" id="UP001168821"/>
    </source>
</evidence>
<evidence type="ECO:0000256" key="4">
    <source>
        <dbReference type="ARBA" id="ARBA00022490"/>
    </source>
</evidence>
<accession>A0AA38M3U0</accession>
<dbReference type="PANTHER" id="PTHR12756">
    <property type="entry name" value="CYTOSOLIC CARBOXYPEPTIDASE"/>
    <property type="match status" value="1"/>
</dbReference>
<gene>
    <name evidence="14" type="ORF">Zmor_028233</name>
</gene>
<dbReference type="GO" id="GO:0008270">
    <property type="term" value="F:zinc ion binding"/>
    <property type="evidence" value="ECO:0007669"/>
    <property type="project" value="InterPro"/>
</dbReference>
<reference evidence="14" key="1">
    <citation type="journal article" date="2023" name="G3 (Bethesda)">
        <title>Whole genome assemblies of Zophobas morio and Tenebrio molitor.</title>
        <authorList>
            <person name="Kaur S."/>
            <person name="Stinson S.A."/>
            <person name="diCenzo G.C."/>
        </authorList>
    </citation>
    <scope>NUCLEOTIDE SEQUENCE</scope>
    <source>
        <strain evidence="14">QUZm001</strain>
    </source>
</reference>
<dbReference type="CDD" id="cd06236">
    <property type="entry name" value="M14_AGBL5_like"/>
    <property type="match status" value="1"/>
</dbReference>
<dbReference type="PROSITE" id="PS52035">
    <property type="entry name" value="PEPTIDASE_M14"/>
    <property type="match status" value="1"/>
</dbReference>
<dbReference type="Pfam" id="PF00246">
    <property type="entry name" value="Peptidase_M14"/>
    <property type="match status" value="1"/>
</dbReference>
<dbReference type="SUPFAM" id="SSF53187">
    <property type="entry name" value="Zn-dependent exopeptidases"/>
    <property type="match status" value="1"/>
</dbReference>
<comment type="similarity">
    <text evidence="3 12">Belongs to the peptidase M14 family.</text>
</comment>
<name>A0AA38M3U0_9CUCU</name>
<evidence type="ECO:0000256" key="7">
    <source>
        <dbReference type="ARBA" id="ARBA00022801"/>
    </source>
</evidence>
<evidence type="ECO:0000256" key="1">
    <source>
        <dbReference type="ARBA" id="ARBA00001947"/>
    </source>
</evidence>
<dbReference type="GO" id="GO:0005737">
    <property type="term" value="C:cytoplasm"/>
    <property type="evidence" value="ECO:0007669"/>
    <property type="project" value="UniProtKB-SubCell"/>
</dbReference>
<comment type="subcellular location">
    <subcellularLocation>
        <location evidence="2">Cytoplasm</location>
    </subcellularLocation>
</comment>
<evidence type="ECO:0000256" key="10">
    <source>
        <dbReference type="ARBA" id="ARBA00024524"/>
    </source>
</evidence>
<evidence type="ECO:0000256" key="3">
    <source>
        <dbReference type="ARBA" id="ARBA00005988"/>
    </source>
</evidence>
<evidence type="ECO:0000256" key="9">
    <source>
        <dbReference type="ARBA" id="ARBA00023049"/>
    </source>
</evidence>
<keyword evidence="4" id="KW-0963">Cytoplasm</keyword>
<evidence type="ECO:0000256" key="8">
    <source>
        <dbReference type="ARBA" id="ARBA00022833"/>
    </source>
</evidence>
<protein>
    <recommendedName>
        <fullName evidence="11">tubulin-glutamate carboxypeptidase</fullName>
        <ecNumber evidence="11">3.4.17.24</ecNumber>
    </recommendedName>
</protein>
<keyword evidence="8" id="KW-0862">Zinc</keyword>
<dbReference type="Proteomes" id="UP001168821">
    <property type="component" value="Unassembled WGS sequence"/>
</dbReference>
<dbReference type="Gene3D" id="2.60.40.3120">
    <property type="match status" value="1"/>
</dbReference>
<evidence type="ECO:0000259" key="13">
    <source>
        <dbReference type="PROSITE" id="PS52035"/>
    </source>
</evidence>
<evidence type="ECO:0000256" key="6">
    <source>
        <dbReference type="ARBA" id="ARBA00022723"/>
    </source>
</evidence>
<evidence type="ECO:0000256" key="5">
    <source>
        <dbReference type="ARBA" id="ARBA00022670"/>
    </source>
</evidence>
<feature type="domain" description="Peptidase M14" evidence="13">
    <location>
        <begin position="154"/>
        <end position="591"/>
    </location>
</feature>
<evidence type="ECO:0000256" key="11">
    <source>
        <dbReference type="ARBA" id="ARBA00026108"/>
    </source>
</evidence>
<keyword evidence="6" id="KW-0479">Metal-binding</keyword>
<dbReference type="PANTHER" id="PTHR12756:SF12">
    <property type="entry name" value="CYTOSOLIC CARBOXYPEPTIDASE-LIKE PROTEIN 5"/>
    <property type="match status" value="1"/>
</dbReference>
<dbReference type="EC" id="3.4.17.24" evidence="11"/>
<dbReference type="InterPro" id="IPR050821">
    <property type="entry name" value="Cytosolic_carboxypeptidase"/>
</dbReference>
<dbReference type="GO" id="GO:0004181">
    <property type="term" value="F:metallocarboxypeptidase activity"/>
    <property type="evidence" value="ECO:0007669"/>
    <property type="project" value="InterPro"/>
</dbReference>
<organism evidence="14 15">
    <name type="scientific">Zophobas morio</name>
    <dbReference type="NCBI Taxonomy" id="2755281"/>
    <lineage>
        <taxon>Eukaryota</taxon>
        <taxon>Metazoa</taxon>
        <taxon>Ecdysozoa</taxon>
        <taxon>Arthropoda</taxon>
        <taxon>Hexapoda</taxon>
        <taxon>Insecta</taxon>
        <taxon>Pterygota</taxon>
        <taxon>Neoptera</taxon>
        <taxon>Endopterygota</taxon>
        <taxon>Coleoptera</taxon>
        <taxon>Polyphaga</taxon>
        <taxon>Cucujiformia</taxon>
        <taxon>Tenebrionidae</taxon>
        <taxon>Zophobas</taxon>
    </lineage>
</organism>
<comment type="catalytic activity">
    <reaction evidence="10">
        <text>C-terminal L-alpha-aminoacyl-L-glutamyl-L-glutamyl-[tubulin] + H2O = C-terminal L-alpha-aminoacyl-L-glutamyl-[tubulin] + L-glutamate</text>
        <dbReference type="Rhea" id="RHEA:63792"/>
        <dbReference type="Rhea" id="RHEA-COMP:16435"/>
        <dbReference type="Rhea" id="RHEA-COMP:16436"/>
        <dbReference type="ChEBI" id="CHEBI:15377"/>
        <dbReference type="ChEBI" id="CHEBI:29985"/>
        <dbReference type="ChEBI" id="CHEBI:149555"/>
        <dbReference type="ChEBI" id="CHEBI:149556"/>
        <dbReference type="EC" id="3.4.17.24"/>
    </reaction>
    <physiologicalReaction direction="left-to-right" evidence="10">
        <dbReference type="Rhea" id="RHEA:63793"/>
    </physiologicalReaction>
</comment>
<keyword evidence="15" id="KW-1185">Reference proteome</keyword>
<keyword evidence="5" id="KW-0645">Protease</keyword>
<dbReference type="InterPro" id="IPR000834">
    <property type="entry name" value="Peptidase_M14"/>
</dbReference>
<sequence length="866" mass="98003">MAGIECSGFTFYNDFDSANLAKVAFVPTNESVISVPNNSAKAPPEIPDAEFNLWTRPDCCGTEFENGNRTWFYFGVKAHSPSLLVRLNIVDLNRQGKMYSQGMAPVYRVVPGKPQWERIRDKPIHNTVDDVFTLSFKFKTPENVHSVTYFAFTYPFSYSDLQKMLSNIDLRFEHYIATYEDDIYYTKEVVCRSLGGRDVNLLTISSYHGITPEAEVRLKNLFPDKNTARPFKFVGKKVIFVSARVHPGETPSTFVFNGFLTLLLTRDDPVAIMLRRLYVFKMVPFLNPDGVAMGHYRTDTRGINLNRLYLSPLLSQHPPVYAARALIRYYHYGHEKEDTMESSSEHDLKHSDNIQGDNNISMKVSNMSLEENNSNRSVWCMKCKTFTIKLDDAISGLSNMSPKSNVDKSFYSGNACRKCRSVNDVRDFVEEIKINNENTQGDINSNESGLFLYLDLHGHASKKGIFMYGNHFENLERNVECMLLPKLMSINNHNFHFTACNFTERNMYLRDKRDGMSREGSGRVAVLKLTGLTKSYTLECNYNTGRIVNVLPPTIKEQQNKVHTILVPPKFTPQIFEEVGKSLGASILDLTGQNPCTRIPNSEFHSISGLKDWLRINCANEMEEPRGPSKLKLKNLAGLHNQGKTAHGLIMKSRPVTVPKRLANRNRPNTVPIERKENMAMTASTQPSCSYSGGDHGKSAFRLNKSLKPKSKKDFAHRLKRSVSVDKKICRGKMRSASAAAAKGAKKQSAKESEQERVKLREICIIKCNESKAKEVKSETVSWKPSCSSQVFSKKSKMQEVASLMTTKSNVEAGPSRPTFIVHNFAKNSSFTKCKFKKHTLRRLTKTSAEAVKAEKGKKRKKLKSK</sequence>
<keyword evidence="7" id="KW-0378">Hydrolase</keyword>
<evidence type="ECO:0000256" key="2">
    <source>
        <dbReference type="ARBA" id="ARBA00004496"/>
    </source>
</evidence>
<dbReference type="InterPro" id="IPR034286">
    <property type="entry name" value="M14_AGBL5-like"/>
</dbReference>
<feature type="active site" description="Proton donor/acceptor" evidence="12">
    <location>
        <position position="539"/>
    </location>
</feature>
<comment type="caution">
    <text evidence="14">The sequence shown here is derived from an EMBL/GenBank/DDBJ whole genome shotgun (WGS) entry which is preliminary data.</text>
</comment>